<evidence type="ECO:0008006" key="3">
    <source>
        <dbReference type="Google" id="ProtNLM"/>
    </source>
</evidence>
<gene>
    <name evidence="1" type="ORF">HS096_02580</name>
</gene>
<dbReference type="Proteomes" id="UP000710385">
    <property type="component" value="Unassembled WGS sequence"/>
</dbReference>
<protein>
    <recommendedName>
        <fullName evidence="3">DNA polymerase III delta N-terminal domain-containing protein</fullName>
    </recommendedName>
</protein>
<organism evidence="1 2">
    <name type="scientific">candidate division WWE3 bacterium</name>
    <dbReference type="NCBI Taxonomy" id="2053526"/>
    <lineage>
        <taxon>Bacteria</taxon>
        <taxon>Katanobacteria</taxon>
    </lineage>
</organism>
<name>A0A928TQ93_UNCKA</name>
<dbReference type="AlphaFoldDB" id="A0A928TQ93"/>
<dbReference type="InterPro" id="IPR027417">
    <property type="entry name" value="P-loop_NTPase"/>
</dbReference>
<proteinExistence type="predicted"/>
<reference evidence="1" key="1">
    <citation type="submission" date="2020-05" db="EMBL/GenBank/DDBJ databases">
        <title>High-Quality Genomes of Partial-Nitritation/Anammox System by Hierarchical Clustering Based Hybrid Assembly.</title>
        <authorList>
            <person name="Liu L."/>
            <person name="Wang Y."/>
            <person name="Che Y."/>
            <person name="Chen Y."/>
            <person name="Xia Y."/>
            <person name="Luo R."/>
            <person name="Cheng S.H."/>
            <person name="Zheng C."/>
            <person name="Zhang T."/>
        </authorList>
    </citation>
    <scope>NUCLEOTIDE SEQUENCE</scope>
    <source>
        <strain evidence="1">H1_PAT1</strain>
    </source>
</reference>
<evidence type="ECO:0000313" key="1">
    <source>
        <dbReference type="EMBL" id="MBE7525252.1"/>
    </source>
</evidence>
<accession>A0A928TQ93</accession>
<dbReference type="Gene3D" id="3.40.50.300">
    <property type="entry name" value="P-loop containing nucleotide triphosphate hydrolases"/>
    <property type="match status" value="1"/>
</dbReference>
<sequence length="278" mass="31043">MLILCTGEDSYRSLARARELESAFRMKFDMSGNSVTRVSSGKDGVEELLSLLSSASLFSPRRFFRSSDLVSSCPQIKRKALLQALSRDSDMTIVVSVESKPIKKSELDAFAALPNFHRYDYPELSHAEFLTWARGFAAAAGIQDTSAVTRIAERVNDNTWDFVQEFDKWRAGGILEKTEASVSIYDVTDRFLEGRRDRWSKLRLFDDASSVLSSALYLARSYVHVQSGDRNGIHPFVAGKLSKLPKEKAGLQYARLATAFLWSRTGIADAEESLTSLS</sequence>
<evidence type="ECO:0000313" key="2">
    <source>
        <dbReference type="Proteomes" id="UP000710385"/>
    </source>
</evidence>
<dbReference type="EMBL" id="JABTTY010000001">
    <property type="protein sequence ID" value="MBE7525252.1"/>
    <property type="molecule type" value="Genomic_DNA"/>
</dbReference>
<comment type="caution">
    <text evidence="1">The sequence shown here is derived from an EMBL/GenBank/DDBJ whole genome shotgun (WGS) entry which is preliminary data.</text>
</comment>